<protein>
    <submittedName>
        <fullName evidence="1">Uncharacterized protein</fullName>
    </submittedName>
</protein>
<organism evidence="1 2">
    <name type="scientific">Trichonephila clavipes</name>
    <name type="common">Golden silk orbweaver</name>
    <name type="synonym">Nephila clavipes</name>
    <dbReference type="NCBI Taxonomy" id="2585209"/>
    <lineage>
        <taxon>Eukaryota</taxon>
        <taxon>Metazoa</taxon>
        <taxon>Ecdysozoa</taxon>
        <taxon>Arthropoda</taxon>
        <taxon>Chelicerata</taxon>
        <taxon>Arachnida</taxon>
        <taxon>Araneae</taxon>
        <taxon>Araneomorphae</taxon>
        <taxon>Entelegynae</taxon>
        <taxon>Araneoidea</taxon>
        <taxon>Nephilidae</taxon>
        <taxon>Trichonephila</taxon>
    </lineage>
</organism>
<name>A0A8X6S841_TRICX</name>
<gene>
    <name evidence="1" type="ORF">TNCV_5100671</name>
</gene>
<reference evidence="1" key="1">
    <citation type="submission" date="2020-08" db="EMBL/GenBank/DDBJ databases">
        <title>Multicomponent nature underlies the extraordinary mechanical properties of spider dragline silk.</title>
        <authorList>
            <person name="Kono N."/>
            <person name="Nakamura H."/>
            <person name="Mori M."/>
            <person name="Yoshida Y."/>
            <person name="Ohtoshi R."/>
            <person name="Malay A.D."/>
            <person name="Moran D.A.P."/>
            <person name="Tomita M."/>
            <person name="Numata K."/>
            <person name="Arakawa K."/>
        </authorList>
    </citation>
    <scope>NUCLEOTIDE SEQUENCE</scope>
</reference>
<comment type="caution">
    <text evidence="1">The sequence shown here is derived from an EMBL/GenBank/DDBJ whole genome shotgun (WGS) entry which is preliminary data.</text>
</comment>
<sequence>MTLARRRSGHLRSMTFVQEVKSFFTCLCLSGLLVHFPATVVLRARPDAFVMVANMNSEACGNCSNLHRFFEDNALSNVIRAGILLASFDVEHKDPFDYR</sequence>
<accession>A0A8X6S841</accession>
<dbReference type="Proteomes" id="UP000887159">
    <property type="component" value="Unassembled WGS sequence"/>
</dbReference>
<evidence type="ECO:0000313" key="1">
    <source>
        <dbReference type="EMBL" id="GFY02208.1"/>
    </source>
</evidence>
<proteinExistence type="predicted"/>
<evidence type="ECO:0000313" key="2">
    <source>
        <dbReference type="Proteomes" id="UP000887159"/>
    </source>
</evidence>
<dbReference type="AlphaFoldDB" id="A0A8X6S841"/>
<keyword evidence="2" id="KW-1185">Reference proteome</keyword>
<dbReference type="EMBL" id="BMAU01021232">
    <property type="protein sequence ID" value="GFY02208.1"/>
    <property type="molecule type" value="Genomic_DNA"/>
</dbReference>